<sequence length="425" mass="47883">MGSQFESEKLLSRVEDIVRKHHEFFRNSLPMIASENLTSSFVRRYYTSDLGHRYAEGKVNERFYQGCAYIDEIEEMAIKLTKKLFDAEHANVQPISGVTANIAGFFALTNPGDLIMSLSVPCGGHISHDTISAAGIRGLDVIHYPFNNEEMEIDVDETRKLAMEKKPRLFVLGSSLILFPQPVKEISELASEISAKVMFDASHVLGLIAGKKFQDPLREGADIVTGSTHKTFFGPQRAIILSRKELADKVDKAVFPGVVSNHHLNTLAGYVVAVIEMLEFGKEYARDVVRNAKKLAESLYNYGFDVVGANRGFTESHQVAVDVSKIGGGEKVARELERINIVLNKNLLPWDSMEKTSNPSGIRLGVQELTRLGMKENEMEEIADIFYLKLMKDESDAKLRERVIELKSRFRTIKYTFEEEEAYEF</sequence>
<keyword evidence="13" id="KW-1185">Reference proteome</keyword>
<comment type="subunit">
    <text evidence="3 9">Homodimer.</text>
</comment>
<evidence type="ECO:0000256" key="3">
    <source>
        <dbReference type="ARBA" id="ARBA00011738"/>
    </source>
</evidence>
<comment type="cofactor">
    <cofactor evidence="1 9 10">
        <name>pyridoxal 5'-phosphate</name>
        <dbReference type="ChEBI" id="CHEBI:597326"/>
    </cofactor>
</comment>
<accession>N0BGD3</accession>
<dbReference type="Gene3D" id="3.40.640.10">
    <property type="entry name" value="Type I PLP-dependent aspartate aminotransferase-like (Major domain)"/>
    <property type="match status" value="1"/>
</dbReference>
<dbReference type="AlphaFoldDB" id="N0BGD3"/>
<organism evidence="12 13">
    <name type="scientific">Archaeoglobus sulfaticallidus PM70-1</name>
    <dbReference type="NCBI Taxonomy" id="387631"/>
    <lineage>
        <taxon>Archaea</taxon>
        <taxon>Methanobacteriati</taxon>
        <taxon>Methanobacteriota</taxon>
        <taxon>Archaeoglobi</taxon>
        <taxon>Archaeoglobales</taxon>
        <taxon>Archaeoglobaceae</taxon>
        <taxon>Archaeoglobus</taxon>
    </lineage>
</organism>
<evidence type="ECO:0000256" key="7">
    <source>
        <dbReference type="ARBA" id="ARBA00022679"/>
    </source>
</evidence>
<dbReference type="InterPro" id="IPR049943">
    <property type="entry name" value="Ser_HO-MeTrfase-like"/>
</dbReference>
<evidence type="ECO:0000256" key="10">
    <source>
        <dbReference type="PIRSR" id="PIRSR000412-50"/>
    </source>
</evidence>
<dbReference type="HOGENOM" id="CLU_022477_2_1_2"/>
<dbReference type="GO" id="GO:0019264">
    <property type="term" value="P:glycine biosynthetic process from serine"/>
    <property type="evidence" value="ECO:0007669"/>
    <property type="project" value="UniProtKB-UniRule"/>
</dbReference>
<dbReference type="STRING" id="387631.Asulf_02083"/>
<keyword evidence="8 9" id="KW-0663">Pyridoxal phosphate</keyword>
<evidence type="ECO:0000256" key="2">
    <source>
        <dbReference type="ARBA" id="ARBA00006376"/>
    </source>
</evidence>
<protein>
    <recommendedName>
        <fullName evidence="9">Serine hydroxymethyltransferase</fullName>
        <shortName evidence="9">SHMT</shortName>
        <shortName evidence="9">Serine methylase</shortName>
        <ecNumber evidence="9">2.1.2.-</ecNumber>
    </recommendedName>
</protein>
<proteinExistence type="inferred from homology"/>
<comment type="subcellular location">
    <subcellularLocation>
        <location evidence="9">Cytoplasm</location>
    </subcellularLocation>
</comment>
<dbReference type="GO" id="GO:0032259">
    <property type="term" value="P:methylation"/>
    <property type="evidence" value="ECO:0007669"/>
    <property type="project" value="UniProtKB-KW"/>
</dbReference>
<feature type="binding site" evidence="9">
    <location>
        <begin position="124"/>
        <end position="126"/>
    </location>
    <ligand>
        <name>(6S)-5,6,7,8-tetrahydrofolate</name>
        <dbReference type="ChEBI" id="CHEBI:57453"/>
    </ligand>
</feature>
<dbReference type="NCBIfam" id="NF000586">
    <property type="entry name" value="PRK00011.1"/>
    <property type="match status" value="1"/>
</dbReference>
<dbReference type="PROSITE" id="PS00096">
    <property type="entry name" value="SHMT"/>
    <property type="match status" value="1"/>
</dbReference>
<dbReference type="SUPFAM" id="SSF53383">
    <property type="entry name" value="PLP-dependent transferases"/>
    <property type="match status" value="1"/>
</dbReference>
<evidence type="ECO:0000256" key="6">
    <source>
        <dbReference type="ARBA" id="ARBA00022605"/>
    </source>
</evidence>
<name>N0BGD3_9EURY</name>
<comment type="pathway">
    <text evidence="9">Amino-acid biosynthesis; glycine biosynthesis; glycine from L-serine: step 1/1.</text>
</comment>
<evidence type="ECO:0000256" key="8">
    <source>
        <dbReference type="ARBA" id="ARBA00022898"/>
    </source>
</evidence>
<dbReference type="GO" id="GO:0030170">
    <property type="term" value="F:pyridoxal phosphate binding"/>
    <property type="evidence" value="ECO:0007669"/>
    <property type="project" value="UniProtKB-UniRule"/>
</dbReference>
<dbReference type="InterPro" id="IPR001085">
    <property type="entry name" value="Ser_HO-MeTrfase"/>
</dbReference>
<dbReference type="PIRSF" id="PIRSF000412">
    <property type="entry name" value="SHMT"/>
    <property type="match status" value="1"/>
</dbReference>
<dbReference type="Pfam" id="PF00464">
    <property type="entry name" value="SHMT"/>
    <property type="match status" value="1"/>
</dbReference>
<dbReference type="KEGG" id="ast:Asulf_02083"/>
<dbReference type="PANTHER" id="PTHR11680:SF35">
    <property type="entry name" value="SERINE HYDROXYMETHYLTRANSFERASE 1"/>
    <property type="match status" value="1"/>
</dbReference>
<keyword evidence="5 9" id="KW-0554">One-carbon metabolism</keyword>
<dbReference type="FunFam" id="3.40.640.10:FF:000101">
    <property type="entry name" value="Serine hydroxymethyltransferase"/>
    <property type="match status" value="1"/>
</dbReference>
<dbReference type="UniPathway" id="UPA00288">
    <property type="reaction ID" value="UER01023"/>
</dbReference>
<dbReference type="GO" id="GO:0005737">
    <property type="term" value="C:cytoplasm"/>
    <property type="evidence" value="ECO:0007669"/>
    <property type="project" value="UniProtKB-SubCell"/>
</dbReference>
<evidence type="ECO:0000313" key="12">
    <source>
        <dbReference type="EMBL" id="AGK62043.1"/>
    </source>
</evidence>
<dbReference type="OrthoDB" id="5821at2157"/>
<dbReference type="GO" id="GO:0008168">
    <property type="term" value="F:methyltransferase activity"/>
    <property type="evidence" value="ECO:0007669"/>
    <property type="project" value="UniProtKB-KW"/>
</dbReference>
<evidence type="ECO:0000256" key="4">
    <source>
        <dbReference type="ARBA" id="ARBA00022490"/>
    </source>
</evidence>
<gene>
    <name evidence="9" type="primary">glyA</name>
    <name evidence="12" type="ORF">Asulf_02083</name>
</gene>
<evidence type="ECO:0000256" key="5">
    <source>
        <dbReference type="ARBA" id="ARBA00022563"/>
    </source>
</evidence>
<dbReference type="GeneID" id="15393717"/>
<reference evidence="12 13" key="1">
    <citation type="journal article" date="2013" name="Genome Announc.">
        <title>Complete Genome Sequence of the Thermophilic and Facultatively Chemolithoautotrophic Sulfate Reducer Archaeoglobus sulfaticallidus Strain PM70-1T.</title>
        <authorList>
            <person name="Stokke R."/>
            <person name="Hocking W.P."/>
            <person name="Steinsbu B.O."/>
            <person name="Steen I.H."/>
        </authorList>
    </citation>
    <scope>NUCLEOTIDE SEQUENCE [LARGE SCALE GENOMIC DNA]</scope>
    <source>
        <strain evidence="12">PM70-1</strain>
    </source>
</reference>
<keyword evidence="12" id="KW-0489">Methyltransferase</keyword>
<dbReference type="GO" id="GO:0035999">
    <property type="term" value="P:tetrahydrofolate interconversion"/>
    <property type="evidence" value="ECO:0007669"/>
    <property type="project" value="InterPro"/>
</dbReference>
<comment type="similarity">
    <text evidence="2 9">Belongs to the SHMT family.</text>
</comment>
<dbReference type="Proteomes" id="UP000013307">
    <property type="component" value="Chromosome"/>
</dbReference>
<dbReference type="PANTHER" id="PTHR11680">
    <property type="entry name" value="SERINE HYDROXYMETHYLTRANSFERASE"/>
    <property type="match status" value="1"/>
</dbReference>
<evidence type="ECO:0000313" key="13">
    <source>
        <dbReference type="Proteomes" id="UP000013307"/>
    </source>
</evidence>
<dbReference type="InterPro" id="IPR019798">
    <property type="entry name" value="Ser_HO-MeTrfase_PLP_BS"/>
</dbReference>
<dbReference type="InterPro" id="IPR015421">
    <property type="entry name" value="PyrdxlP-dep_Trfase_major"/>
</dbReference>
<dbReference type="InterPro" id="IPR039429">
    <property type="entry name" value="SHMT-like_dom"/>
</dbReference>
<dbReference type="FunFam" id="3.90.1150.10:FF:000114">
    <property type="entry name" value="Serine hydroxymethyltransferase"/>
    <property type="match status" value="1"/>
</dbReference>
<comment type="caution">
    <text evidence="9">Lacks conserved residue(s) required for the propagation of feature annotation.</text>
</comment>
<evidence type="ECO:0000256" key="1">
    <source>
        <dbReference type="ARBA" id="ARBA00001933"/>
    </source>
</evidence>
<feature type="domain" description="Serine hydroxymethyltransferase-like" evidence="11">
    <location>
        <begin position="13"/>
        <end position="385"/>
    </location>
</feature>
<dbReference type="RefSeq" id="WP_015591639.1">
    <property type="nucleotide sequence ID" value="NC_021169.1"/>
</dbReference>
<feature type="site" description="Plays an important role in substrate specificity" evidence="9">
    <location>
        <position position="229"/>
    </location>
</feature>
<dbReference type="EC" id="2.1.2.-" evidence="9"/>
<dbReference type="eggNOG" id="arCOG00070">
    <property type="taxonomic scope" value="Archaea"/>
</dbReference>
<evidence type="ECO:0000256" key="9">
    <source>
        <dbReference type="HAMAP-Rule" id="MF_00051"/>
    </source>
</evidence>
<keyword evidence="4 9" id="KW-0963">Cytoplasm</keyword>
<feature type="modified residue" description="N6-(pyridoxal phosphate)lysine" evidence="9 10">
    <location>
        <position position="230"/>
    </location>
</feature>
<dbReference type="GO" id="GO:0004372">
    <property type="term" value="F:glycine hydroxymethyltransferase activity"/>
    <property type="evidence" value="ECO:0007669"/>
    <property type="project" value="UniProtKB-UniRule"/>
</dbReference>
<evidence type="ECO:0000259" key="11">
    <source>
        <dbReference type="Pfam" id="PF00464"/>
    </source>
</evidence>
<dbReference type="InterPro" id="IPR015424">
    <property type="entry name" value="PyrdxlP-dep_Trfase"/>
</dbReference>
<comment type="function">
    <text evidence="9">Catalyzes the reversible interconversion of serine and glycine with tetrahydromethanopterin (H4MPT) serving as the one-carbon carrier. Also exhibits a pteridine-independent aldolase activity toward beta-hydroxyamino acids, producing glycine and aldehydes, via a retro-aldol mechanism.</text>
</comment>
<keyword evidence="7 9" id="KW-0808">Transferase</keyword>
<dbReference type="InterPro" id="IPR015422">
    <property type="entry name" value="PyrdxlP-dep_Trfase_small"/>
</dbReference>
<dbReference type="HAMAP" id="MF_00051">
    <property type="entry name" value="SHMT"/>
    <property type="match status" value="1"/>
</dbReference>
<comment type="catalytic activity">
    <reaction evidence="9">
        <text>5,10-methylenetetrahydromethanopterin + glycine + H2O = 5,6,7,8-tetrahydromethanopterin + L-serine</text>
        <dbReference type="Rhea" id="RHEA:47104"/>
        <dbReference type="ChEBI" id="CHEBI:15377"/>
        <dbReference type="ChEBI" id="CHEBI:33384"/>
        <dbReference type="ChEBI" id="CHEBI:57305"/>
        <dbReference type="ChEBI" id="CHEBI:57818"/>
        <dbReference type="ChEBI" id="CHEBI:58103"/>
    </reaction>
</comment>
<dbReference type="CDD" id="cd00378">
    <property type="entry name" value="SHMT"/>
    <property type="match status" value="1"/>
</dbReference>
<dbReference type="Gene3D" id="3.90.1150.10">
    <property type="entry name" value="Aspartate Aminotransferase, domain 1"/>
    <property type="match status" value="1"/>
</dbReference>
<keyword evidence="6 9" id="KW-0028">Amino-acid biosynthesis</keyword>
<dbReference type="EMBL" id="CP005290">
    <property type="protein sequence ID" value="AGK62043.1"/>
    <property type="molecule type" value="Genomic_DNA"/>
</dbReference>